<evidence type="ECO:0000256" key="8">
    <source>
        <dbReference type="SAM" id="Phobius"/>
    </source>
</evidence>
<feature type="transmembrane region" description="Helical" evidence="8">
    <location>
        <begin position="297"/>
        <end position="314"/>
    </location>
</feature>
<name>F8ACB7_THEID</name>
<keyword evidence="6 8" id="KW-1133">Transmembrane helix</keyword>
<dbReference type="PATRIC" id="fig|667014.3.peg.1955"/>
<dbReference type="HOGENOM" id="CLU_013016_0_1_0"/>
<dbReference type="OrthoDB" id="9811721at2"/>
<keyword evidence="7 8" id="KW-0472">Membrane</keyword>
<dbReference type="CDD" id="cd06550">
    <property type="entry name" value="TM_ABC_iron-siderophores_like"/>
    <property type="match status" value="1"/>
</dbReference>
<dbReference type="PANTHER" id="PTHR30472">
    <property type="entry name" value="FERRIC ENTEROBACTIN TRANSPORT SYSTEM PERMEASE PROTEIN"/>
    <property type="match status" value="1"/>
</dbReference>
<evidence type="ECO:0000256" key="3">
    <source>
        <dbReference type="ARBA" id="ARBA00022448"/>
    </source>
</evidence>
<proteinExistence type="inferred from homology"/>
<dbReference type="InterPro" id="IPR000522">
    <property type="entry name" value="ABC_transptr_permease_BtuC"/>
</dbReference>
<feature type="transmembrane region" description="Helical" evidence="8">
    <location>
        <begin position="137"/>
        <end position="157"/>
    </location>
</feature>
<dbReference type="EMBL" id="CP002683">
    <property type="protein sequence ID" value="AEH45755.1"/>
    <property type="molecule type" value="Genomic_DNA"/>
</dbReference>
<dbReference type="PANTHER" id="PTHR30472:SF25">
    <property type="entry name" value="ABC TRANSPORTER PERMEASE PROTEIN MJ0876-RELATED"/>
    <property type="match status" value="1"/>
</dbReference>
<evidence type="ECO:0000256" key="1">
    <source>
        <dbReference type="ARBA" id="ARBA00004651"/>
    </source>
</evidence>
<accession>F8ACB7</accession>
<dbReference type="GO" id="GO:0033214">
    <property type="term" value="P:siderophore-iron import into cell"/>
    <property type="evidence" value="ECO:0007669"/>
    <property type="project" value="TreeGrafter"/>
</dbReference>
<dbReference type="PaxDb" id="667014-Thein_1900"/>
<gene>
    <name evidence="9" type="ordered locus">Thein_1900</name>
</gene>
<dbReference type="GO" id="GO:0005886">
    <property type="term" value="C:plasma membrane"/>
    <property type="evidence" value="ECO:0007669"/>
    <property type="project" value="UniProtKB-SubCell"/>
</dbReference>
<dbReference type="InterPro" id="IPR037294">
    <property type="entry name" value="ABC_BtuC-like"/>
</dbReference>
<feature type="transmembrane region" description="Helical" evidence="8">
    <location>
        <begin position="82"/>
        <end position="100"/>
    </location>
</feature>
<comment type="subcellular location">
    <subcellularLocation>
        <location evidence="1">Cell membrane</location>
        <topology evidence="1">Multi-pass membrane protein</topology>
    </subcellularLocation>
</comment>
<dbReference type="AlphaFoldDB" id="F8ACB7"/>
<protein>
    <submittedName>
        <fullName evidence="9">Transport system permease protein</fullName>
    </submittedName>
</protein>
<sequence>MKKNRPLLVYLFLTLGLIGAIFLALTRGAVNLNFLDLSPVEKDIFLYVRVPRVLLAVLVGGALVLSGILFQYVMQNPLADSFTTGASASAALGAVIAIFFGLTHFILPFALGFTLLGLAIVYRIASYQGRLLPITMLLAGIVISTFSSATISLLKYLSDDSVSSIVFWLMGGFQNASYAKIVLLVVTLLLVTFSLYRRALMLDLISFDEATAISSGVPVYRLRKELLFYGALLTTFAVAFSGIIGFVGLIVPHILRLLGFSQAKKIILTGLFSGAIFMVLADLLSRTILPQGEELPVGILTSSIGGLFFLYLLVKRRKSLYEFD</sequence>
<organism evidence="9 10">
    <name type="scientific">Thermodesulfatator indicus (strain DSM 15286 / JCM 11887 / CIR29812)</name>
    <dbReference type="NCBI Taxonomy" id="667014"/>
    <lineage>
        <taxon>Bacteria</taxon>
        <taxon>Pseudomonadati</taxon>
        <taxon>Thermodesulfobacteriota</taxon>
        <taxon>Thermodesulfobacteria</taxon>
        <taxon>Thermodesulfobacteriales</taxon>
        <taxon>Thermodesulfatatoraceae</taxon>
        <taxon>Thermodesulfatator</taxon>
    </lineage>
</organism>
<evidence type="ECO:0000256" key="5">
    <source>
        <dbReference type="ARBA" id="ARBA00022692"/>
    </source>
</evidence>
<feature type="transmembrane region" description="Helical" evidence="8">
    <location>
        <begin position="7"/>
        <end position="30"/>
    </location>
</feature>
<evidence type="ECO:0000313" key="9">
    <source>
        <dbReference type="EMBL" id="AEH45755.1"/>
    </source>
</evidence>
<comment type="similarity">
    <text evidence="2">Belongs to the binding-protein-dependent transport system permease family. FecCD subfamily.</text>
</comment>
<dbReference type="KEGG" id="tid:Thein_1900"/>
<evidence type="ECO:0000256" key="4">
    <source>
        <dbReference type="ARBA" id="ARBA00022475"/>
    </source>
</evidence>
<dbReference type="SUPFAM" id="SSF81345">
    <property type="entry name" value="ABC transporter involved in vitamin B12 uptake, BtuC"/>
    <property type="match status" value="1"/>
</dbReference>
<dbReference type="Pfam" id="PF01032">
    <property type="entry name" value="FecCD"/>
    <property type="match status" value="1"/>
</dbReference>
<feature type="transmembrane region" description="Helical" evidence="8">
    <location>
        <begin position="106"/>
        <end position="125"/>
    </location>
</feature>
<evidence type="ECO:0000256" key="7">
    <source>
        <dbReference type="ARBA" id="ARBA00023136"/>
    </source>
</evidence>
<dbReference type="RefSeq" id="WP_013908494.1">
    <property type="nucleotide sequence ID" value="NC_015681.1"/>
</dbReference>
<dbReference type="Proteomes" id="UP000006793">
    <property type="component" value="Chromosome"/>
</dbReference>
<feature type="transmembrane region" description="Helical" evidence="8">
    <location>
        <begin position="50"/>
        <end position="70"/>
    </location>
</feature>
<reference evidence="10" key="1">
    <citation type="submission" date="2011-04" db="EMBL/GenBank/DDBJ databases">
        <title>The complete genome of Thermodesulfatator indicus DSM 15286.</title>
        <authorList>
            <person name="Lucas S."/>
            <person name="Copeland A."/>
            <person name="Lapidus A."/>
            <person name="Bruce D."/>
            <person name="Goodwin L."/>
            <person name="Pitluck S."/>
            <person name="Peters L."/>
            <person name="Kyrpides N."/>
            <person name="Mavromatis K."/>
            <person name="Pagani I."/>
            <person name="Ivanova N."/>
            <person name="Saunders L."/>
            <person name="Detter J.C."/>
            <person name="Tapia R."/>
            <person name="Han C."/>
            <person name="Land M."/>
            <person name="Hauser L."/>
            <person name="Markowitz V."/>
            <person name="Cheng J.-F."/>
            <person name="Hugenholtz P."/>
            <person name="Woyke T."/>
            <person name="Wu D."/>
            <person name="Spring S."/>
            <person name="Schroeder M."/>
            <person name="Brambilla E."/>
            <person name="Klenk H.-P."/>
            <person name="Eisen J.A."/>
        </authorList>
    </citation>
    <scope>NUCLEOTIDE SEQUENCE [LARGE SCALE GENOMIC DNA]</scope>
    <source>
        <strain evidence="10">DSM 15286 / JCM 11887 / CIR29812</strain>
    </source>
</reference>
<dbReference type="eggNOG" id="COG0609">
    <property type="taxonomic scope" value="Bacteria"/>
</dbReference>
<feature type="transmembrane region" description="Helical" evidence="8">
    <location>
        <begin position="266"/>
        <end position="285"/>
    </location>
</feature>
<dbReference type="GO" id="GO:0022857">
    <property type="term" value="F:transmembrane transporter activity"/>
    <property type="evidence" value="ECO:0007669"/>
    <property type="project" value="InterPro"/>
</dbReference>
<dbReference type="Gene3D" id="1.10.3470.10">
    <property type="entry name" value="ABC transporter involved in vitamin B12 uptake, BtuC"/>
    <property type="match status" value="1"/>
</dbReference>
<reference evidence="9 10" key="2">
    <citation type="journal article" date="2012" name="Stand. Genomic Sci.">
        <title>Complete genome sequence of the thermophilic sulfate-reducing ocean bacterium Thermodesulfatator indicus type strain (CIR29812(T)).</title>
        <authorList>
            <person name="Anderson I."/>
            <person name="Saunders E."/>
            <person name="Lapidus A."/>
            <person name="Nolan M."/>
            <person name="Lucas S."/>
            <person name="Tice H."/>
            <person name="Del Rio T.G."/>
            <person name="Cheng J.F."/>
            <person name="Han C."/>
            <person name="Tapia R."/>
            <person name="Goodwin L.A."/>
            <person name="Pitluck S."/>
            <person name="Liolios K."/>
            <person name="Mavromatis K."/>
            <person name="Pagani I."/>
            <person name="Ivanova N."/>
            <person name="Mikhailova N."/>
            <person name="Pati A."/>
            <person name="Chen A."/>
            <person name="Palaniappan K."/>
            <person name="Land M."/>
            <person name="Hauser L."/>
            <person name="Jeffries C.D."/>
            <person name="Chang Y.J."/>
            <person name="Brambilla E.M."/>
            <person name="Rohde M."/>
            <person name="Spring S."/>
            <person name="Goker M."/>
            <person name="Detter J.C."/>
            <person name="Woyke T."/>
            <person name="Bristow J."/>
            <person name="Eisen J.A."/>
            <person name="Markowitz V."/>
            <person name="Hugenholtz P."/>
            <person name="Kyrpides N.C."/>
            <person name="Klenk H.P."/>
        </authorList>
    </citation>
    <scope>NUCLEOTIDE SEQUENCE [LARGE SCALE GENOMIC DNA]</scope>
    <source>
        <strain evidence="10">DSM 15286 / JCM 11887 / CIR29812</strain>
    </source>
</reference>
<evidence type="ECO:0000256" key="6">
    <source>
        <dbReference type="ARBA" id="ARBA00022989"/>
    </source>
</evidence>
<feature type="transmembrane region" description="Helical" evidence="8">
    <location>
        <begin position="226"/>
        <end position="254"/>
    </location>
</feature>
<keyword evidence="4" id="KW-1003">Cell membrane</keyword>
<dbReference type="InParanoid" id="F8ACB7"/>
<dbReference type="STRING" id="667014.Thein_1900"/>
<evidence type="ECO:0000256" key="2">
    <source>
        <dbReference type="ARBA" id="ARBA00007935"/>
    </source>
</evidence>
<evidence type="ECO:0000313" key="10">
    <source>
        <dbReference type="Proteomes" id="UP000006793"/>
    </source>
</evidence>
<keyword evidence="10" id="KW-1185">Reference proteome</keyword>
<keyword evidence="3" id="KW-0813">Transport</keyword>
<feature type="transmembrane region" description="Helical" evidence="8">
    <location>
        <begin position="177"/>
        <end position="196"/>
    </location>
</feature>
<keyword evidence="5 8" id="KW-0812">Transmembrane</keyword>